<dbReference type="GO" id="GO:0016758">
    <property type="term" value="F:hexosyltransferase activity"/>
    <property type="evidence" value="ECO:0007669"/>
    <property type="project" value="UniProtKB-ARBA"/>
</dbReference>
<gene>
    <name evidence="2" type="ORF">F9K24_17780</name>
</gene>
<reference evidence="2 3" key="1">
    <citation type="submission" date="2019-10" db="EMBL/GenBank/DDBJ databases">
        <title>Extracellular Electron Transfer in a Candidatus Methanoperedens spp. Enrichment Culture.</title>
        <authorList>
            <person name="Berger S."/>
            <person name="Rangel Shaw D."/>
            <person name="Berben T."/>
            <person name="In 'T Zandt M."/>
            <person name="Frank J."/>
            <person name="Reimann J."/>
            <person name="Jetten M.S.M."/>
            <person name="Welte C.U."/>
        </authorList>
    </citation>
    <scope>NUCLEOTIDE SEQUENCE [LARGE SCALE GENOMIC DNA]</scope>
    <source>
        <strain evidence="2">SB12</strain>
    </source>
</reference>
<dbReference type="CDD" id="cd03784">
    <property type="entry name" value="GT1_Gtf-like"/>
    <property type="match status" value="1"/>
</dbReference>
<name>A0A833GYI9_9LEPT</name>
<dbReference type="AlphaFoldDB" id="A0A833GYI9"/>
<dbReference type="Gene3D" id="3.40.50.2000">
    <property type="entry name" value="Glycogen Phosphorylase B"/>
    <property type="match status" value="2"/>
</dbReference>
<dbReference type="InterPro" id="IPR002213">
    <property type="entry name" value="UDP_glucos_trans"/>
</dbReference>
<dbReference type="GO" id="GO:0008194">
    <property type="term" value="F:UDP-glycosyltransferase activity"/>
    <property type="evidence" value="ECO:0007669"/>
    <property type="project" value="InterPro"/>
</dbReference>
<feature type="domain" description="Erythromycin biosynthesis protein CIII-like C-terminal" evidence="1">
    <location>
        <begin position="285"/>
        <end position="397"/>
    </location>
</feature>
<protein>
    <submittedName>
        <fullName evidence="2">Glycosyl transferase</fullName>
    </submittedName>
</protein>
<dbReference type="PANTHER" id="PTHR48050">
    <property type="entry name" value="STEROL 3-BETA-GLUCOSYLTRANSFERASE"/>
    <property type="match status" value="1"/>
</dbReference>
<keyword evidence="2" id="KW-0808">Transferase</keyword>
<proteinExistence type="predicted"/>
<dbReference type="GO" id="GO:0017000">
    <property type="term" value="P:antibiotic biosynthetic process"/>
    <property type="evidence" value="ECO:0007669"/>
    <property type="project" value="UniProtKB-ARBA"/>
</dbReference>
<dbReference type="PANTHER" id="PTHR48050:SF13">
    <property type="entry name" value="STEROL 3-BETA-GLUCOSYLTRANSFERASE UGT80A2"/>
    <property type="match status" value="1"/>
</dbReference>
<evidence type="ECO:0000313" key="2">
    <source>
        <dbReference type="EMBL" id="KAB2930043.1"/>
    </source>
</evidence>
<sequence>MKTQRHKYLVFSPPFSGHLHPNLGLALHLSIENEVAVVSTPSAEKAIRAAGLRSIIALKTRENEVQAIANPGVRVKNNPYRLYKQLKANLGLMDDLQIETQDILTTEKPDAVIVDFTLPVAGLIAERRSIPWFTTLSAPCAFEGKTGPAAYMGGVYPGSTAFHRLRDYLHRKTVRMFKRLLFVVFRADLKRLGIPSPYYANGNERIYSQLRTFALGMKEIEFDRGCSSNFSLVGPILYTPPVNGISPLFIEGKKHVLITLGTHLQFMKNDVLSLIQASARTLPDVVFHFSYGDAESSLFEANGNVHRYGFISYADHLHRYDAVIHHCGTGIMYECIRHGIPVVSYPVDYDQFDNAVRLKKAGIAVHRVRPDRLTDAIVEALESSSIRAASSRLRQSFSNYNAVHQIQREIETLIASALTPAEEARKESNRQERV</sequence>
<comment type="caution">
    <text evidence="2">The sequence shown here is derived from an EMBL/GenBank/DDBJ whole genome shotgun (WGS) entry which is preliminary data.</text>
</comment>
<dbReference type="SUPFAM" id="SSF53756">
    <property type="entry name" value="UDP-Glycosyltransferase/glycogen phosphorylase"/>
    <property type="match status" value="1"/>
</dbReference>
<organism evidence="2 3">
    <name type="scientific">Leptonema illini</name>
    <dbReference type="NCBI Taxonomy" id="183"/>
    <lineage>
        <taxon>Bacteria</taxon>
        <taxon>Pseudomonadati</taxon>
        <taxon>Spirochaetota</taxon>
        <taxon>Spirochaetia</taxon>
        <taxon>Leptospirales</taxon>
        <taxon>Leptospiraceae</taxon>
        <taxon>Leptonema</taxon>
    </lineage>
</organism>
<dbReference type="InterPro" id="IPR010610">
    <property type="entry name" value="EryCIII-like_C"/>
</dbReference>
<dbReference type="InterPro" id="IPR050426">
    <property type="entry name" value="Glycosyltransferase_28"/>
</dbReference>
<dbReference type="Proteomes" id="UP000460298">
    <property type="component" value="Unassembled WGS sequence"/>
</dbReference>
<dbReference type="Pfam" id="PF06722">
    <property type="entry name" value="EryCIII-like_C"/>
    <property type="match status" value="1"/>
</dbReference>
<dbReference type="EMBL" id="WBUI01000023">
    <property type="protein sequence ID" value="KAB2930043.1"/>
    <property type="molecule type" value="Genomic_DNA"/>
</dbReference>
<evidence type="ECO:0000259" key="1">
    <source>
        <dbReference type="Pfam" id="PF06722"/>
    </source>
</evidence>
<evidence type="ECO:0000313" key="3">
    <source>
        <dbReference type="Proteomes" id="UP000460298"/>
    </source>
</evidence>
<accession>A0A833GYI9</accession>